<reference evidence="3" key="3">
    <citation type="submission" date="2020-12" db="UniProtKB">
        <authorList>
            <consortium name="EnsemblPlants"/>
        </authorList>
    </citation>
    <scope>IDENTIFICATION</scope>
</reference>
<feature type="compositionally biased region" description="Low complexity" evidence="1">
    <location>
        <begin position="1169"/>
        <end position="1192"/>
    </location>
</feature>
<evidence type="ECO:0000313" key="2">
    <source>
        <dbReference type="EMBL" id="PNR45437.1"/>
    </source>
</evidence>
<feature type="region of interest" description="Disordered" evidence="1">
    <location>
        <begin position="1083"/>
        <end position="1294"/>
    </location>
</feature>
<feature type="compositionally biased region" description="Acidic residues" evidence="1">
    <location>
        <begin position="1248"/>
        <end position="1273"/>
    </location>
</feature>
<name>A0A2K1JV80_PHYPA</name>
<feature type="compositionally biased region" description="Basic and acidic residues" evidence="1">
    <location>
        <begin position="365"/>
        <end position="374"/>
    </location>
</feature>
<feature type="region of interest" description="Disordered" evidence="1">
    <location>
        <begin position="455"/>
        <end position="503"/>
    </location>
</feature>
<feature type="compositionally biased region" description="Polar residues" evidence="1">
    <location>
        <begin position="2564"/>
        <end position="2579"/>
    </location>
</feature>
<dbReference type="FunCoup" id="A0A2K1JV80">
    <property type="interactions" value="2105"/>
</dbReference>
<dbReference type="EMBL" id="ABEU02000011">
    <property type="protein sequence ID" value="PNR45437.1"/>
    <property type="molecule type" value="Genomic_DNA"/>
</dbReference>
<feature type="compositionally biased region" description="Polar residues" evidence="1">
    <location>
        <begin position="963"/>
        <end position="976"/>
    </location>
</feature>
<evidence type="ECO:0000313" key="3">
    <source>
        <dbReference type="EnsemblPlants" id="Pp3c11_18520V3.1"/>
    </source>
</evidence>
<protein>
    <submittedName>
        <fullName evidence="2 3">Uncharacterized protein</fullName>
    </submittedName>
</protein>
<feature type="region of interest" description="Disordered" evidence="1">
    <location>
        <begin position="670"/>
        <end position="740"/>
    </location>
</feature>
<feature type="compositionally biased region" description="Polar residues" evidence="1">
    <location>
        <begin position="1679"/>
        <end position="1693"/>
    </location>
</feature>
<feature type="region of interest" description="Disordered" evidence="1">
    <location>
        <begin position="2558"/>
        <end position="2604"/>
    </location>
</feature>
<dbReference type="InParanoid" id="A0A2K1JV80"/>
<feature type="compositionally biased region" description="Basic and acidic residues" evidence="1">
    <location>
        <begin position="540"/>
        <end position="557"/>
    </location>
</feature>
<feature type="region of interest" description="Disordered" evidence="1">
    <location>
        <begin position="223"/>
        <end position="254"/>
    </location>
</feature>
<feature type="region of interest" description="Disordered" evidence="1">
    <location>
        <begin position="269"/>
        <end position="300"/>
    </location>
</feature>
<feature type="compositionally biased region" description="Basic and acidic residues" evidence="1">
    <location>
        <begin position="1550"/>
        <end position="1562"/>
    </location>
</feature>
<feature type="compositionally biased region" description="Basic and acidic residues" evidence="1">
    <location>
        <begin position="987"/>
        <end position="1007"/>
    </location>
</feature>
<feature type="compositionally biased region" description="Low complexity" evidence="1">
    <location>
        <begin position="43"/>
        <end position="55"/>
    </location>
</feature>
<proteinExistence type="predicted"/>
<feature type="compositionally biased region" description="Basic and acidic residues" evidence="1">
    <location>
        <begin position="468"/>
        <end position="490"/>
    </location>
</feature>
<evidence type="ECO:0000313" key="4">
    <source>
        <dbReference type="Proteomes" id="UP000006727"/>
    </source>
</evidence>
<feature type="compositionally biased region" description="Low complexity" evidence="1">
    <location>
        <begin position="319"/>
        <end position="330"/>
    </location>
</feature>
<gene>
    <name evidence="2" type="ORF">PHYPA_015208</name>
</gene>
<feature type="region of interest" description="Disordered" evidence="1">
    <location>
        <begin position="319"/>
        <end position="413"/>
    </location>
</feature>
<evidence type="ECO:0000256" key="1">
    <source>
        <dbReference type="SAM" id="MobiDB-lite"/>
    </source>
</evidence>
<feature type="region of interest" description="Disordered" evidence="1">
    <location>
        <begin position="18"/>
        <end position="55"/>
    </location>
</feature>
<reference evidence="2 4" key="1">
    <citation type="journal article" date="2008" name="Science">
        <title>The Physcomitrella genome reveals evolutionary insights into the conquest of land by plants.</title>
        <authorList>
            <person name="Rensing S."/>
            <person name="Lang D."/>
            <person name="Zimmer A."/>
            <person name="Terry A."/>
            <person name="Salamov A."/>
            <person name="Shapiro H."/>
            <person name="Nishiyama T."/>
            <person name="Perroud P.-F."/>
            <person name="Lindquist E."/>
            <person name="Kamisugi Y."/>
            <person name="Tanahashi T."/>
            <person name="Sakakibara K."/>
            <person name="Fujita T."/>
            <person name="Oishi K."/>
            <person name="Shin-I T."/>
            <person name="Kuroki Y."/>
            <person name="Toyoda A."/>
            <person name="Suzuki Y."/>
            <person name="Hashimoto A."/>
            <person name="Yamaguchi K."/>
            <person name="Sugano A."/>
            <person name="Kohara Y."/>
            <person name="Fujiyama A."/>
            <person name="Anterola A."/>
            <person name="Aoki S."/>
            <person name="Ashton N."/>
            <person name="Barbazuk W.B."/>
            <person name="Barker E."/>
            <person name="Bennetzen J."/>
            <person name="Bezanilla M."/>
            <person name="Blankenship R."/>
            <person name="Cho S.H."/>
            <person name="Dutcher S."/>
            <person name="Estelle M."/>
            <person name="Fawcett J.A."/>
            <person name="Gundlach H."/>
            <person name="Hanada K."/>
            <person name="Heyl A."/>
            <person name="Hicks K.A."/>
            <person name="Hugh J."/>
            <person name="Lohr M."/>
            <person name="Mayer K."/>
            <person name="Melkozernov A."/>
            <person name="Murata T."/>
            <person name="Nelson D."/>
            <person name="Pils B."/>
            <person name="Prigge M."/>
            <person name="Reiss B."/>
            <person name="Renner T."/>
            <person name="Rombauts S."/>
            <person name="Rushton P."/>
            <person name="Sanderfoot A."/>
            <person name="Schween G."/>
            <person name="Shiu S.-H."/>
            <person name="Stueber K."/>
            <person name="Theodoulou F.L."/>
            <person name="Tu H."/>
            <person name="Van de Peer Y."/>
            <person name="Verrier P.J."/>
            <person name="Waters E."/>
            <person name="Wood A."/>
            <person name="Yang L."/>
            <person name="Cove D."/>
            <person name="Cuming A."/>
            <person name="Hasebe M."/>
            <person name="Lucas S."/>
            <person name="Mishler D.B."/>
            <person name="Reski R."/>
            <person name="Grigoriev I."/>
            <person name="Quatrano R.S."/>
            <person name="Boore J.L."/>
        </authorList>
    </citation>
    <scope>NUCLEOTIDE SEQUENCE [LARGE SCALE GENOMIC DNA]</scope>
    <source>
        <strain evidence="3 4">cv. Gransden 2004</strain>
    </source>
</reference>
<feature type="compositionally biased region" description="Polar residues" evidence="1">
    <location>
        <begin position="354"/>
        <end position="364"/>
    </location>
</feature>
<feature type="region of interest" description="Disordered" evidence="1">
    <location>
        <begin position="893"/>
        <end position="1058"/>
    </location>
</feature>
<feature type="region of interest" description="Disordered" evidence="1">
    <location>
        <begin position="2618"/>
        <end position="2653"/>
    </location>
</feature>
<feature type="region of interest" description="Disordered" evidence="1">
    <location>
        <begin position="757"/>
        <end position="813"/>
    </location>
</feature>
<feature type="compositionally biased region" description="Polar residues" evidence="1">
    <location>
        <begin position="1704"/>
        <end position="1716"/>
    </location>
</feature>
<feature type="region of interest" description="Disordered" evidence="1">
    <location>
        <begin position="1538"/>
        <end position="1583"/>
    </location>
</feature>
<dbReference type="EnsemblPlants" id="Pp3c11_18520V3.1">
    <property type="protein sequence ID" value="Pp3c11_18520V3.1"/>
    <property type="gene ID" value="Pp3c11_18520"/>
</dbReference>
<keyword evidence="4" id="KW-1185">Reference proteome</keyword>
<dbReference type="Proteomes" id="UP000006727">
    <property type="component" value="Chromosome 11"/>
</dbReference>
<feature type="compositionally biased region" description="Polar residues" evidence="1">
    <location>
        <begin position="284"/>
        <end position="295"/>
    </location>
</feature>
<dbReference type="PANTHER" id="PTHR31780:SF10">
    <property type="entry name" value="LD36051P"/>
    <property type="match status" value="1"/>
</dbReference>
<feature type="region of interest" description="Disordered" evidence="1">
    <location>
        <begin position="1875"/>
        <end position="1908"/>
    </location>
</feature>
<accession>A0A2K1JV80</accession>
<feature type="region of interest" description="Disordered" evidence="1">
    <location>
        <begin position="2043"/>
        <end position="2065"/>
    </location>
</feature>
<dbReference type="STRING" id="3218.A0A2K1JV80"/>
<organism evidence="2">
    <name type="scientific">Physcomitrium patens</name>
    <name type="common">Spreading-leaved earth moss</name>
    <name type="synonym">Physcomitrella patens</name>
    <dbReference type="NCBI Taxonomy" id="3218"/>
    <lineage>
        <taxon>Eukaryota</taxon>
        <taxon>Viridiplantae</taxon>
        <taxon>Streptophyta</taxon>
        <taxon>Embryophyta</taxon>
        <taxon>Bryophyta</taxon>
        <taxon>Bryophytina</taxon>
        <taxon>Bryopsida</taxon>
        <taxon>Funariidae</taxon>
        <taxon>Funariales</taxon>
        <taxon>Funariaceae</taxon>
        <taxon>Physcomitrium</taxon>
    </lineage>
</organism>
<feature type="compositionally biased region" description="Basic and acidic residues" evidence="1">
    <location>
        <begin position="1784"/>
        <end position="1807"/>
    </location>
</feature>
<feature type="compositionally biased region" description="Basic and acidic residues" evidence="1">
    <location>
        <begin position="235"/>
        <end position="249"/>
    </location>
</feature>
<dbReference type="PaxDb" id="3218-PP1S123_162V6.1"/>
<feature type="compositionally biased region" description="Basic and acidic residues" evidence="1">
    <location>
        <begin position="2048"/>
        <end position="2065"/>
    </location>
</feature>
<reference evidence="2 4" key="2">
    <citation type="journal article" date="2018" name="Plant J.">
        <title>The Physcomitrella patens chromosome-scale assembly reveals moss genome structure and evolution.</title>
        <authorList>
            <person name="Lang D."/>
            <person name="Ullrich K.K."/>
            <person name="Murat F."/>
            <person name="Fuchs J."/>
            <person name="Jenkins J."/>
            <person name="Haas F.B."/>
            <person name="Piednoel M."/>
            <person name="Gundlach H."/>
            <person name="Van Bel M."/>
            <person name="Meyberg R."/>
            <person name="Vives C."/>
            <person name="Morata J."/>
            <person name="Symeonidi A."/>
            <person name="Hiss M."/>
            <person name="Muchero W."/>
            <person name="Kamisugi Y."/>
            <person name="Saleh O."/>
            <person name="Blanc G."/>
            <person name="Decker E.L."/>
            <person name="van Gessel N."/>
            <person name="Grimwood J."/>
            <person name="Hayes R.D."/>
            <person name="Graham S.W."/>
            <person name="Gunter L.E."/>
            <person name="McDaniel S.F."/>
            <person name="Hoernstein S.N.W."/>
            <person name="Larsson A."/>
            <person name="Li F.W."/>
            <person name="Perroud P.F."/>
            <person name="Phillips J."/>
            <person name="Ranjan P."/>
            <person name="Rokshar D.S."/>
            <person name="Rothfels C.J."/>
            <person name="Schneider L."/>
            <person name="Shu S."/>
            <person name="Stevenson D.W."/>
            <person name="Thummler F."/>
            <person name="Tillich M."/>
            <person name="Villarreal Aguilar J.C."/>
            <person name="Widiez T."/>
            <person name="Wong G.K."/>
            <person name="Wymore A."/>
            <person name="Zhang Y."/>
            <person name="Zimmer A.D."/>
            <person name="Quatrano R.S."/>
            <person name="Mayer K.F.X."/>
            <person name="Goodstein D."/>
            <person name="Casacuberta J.M."/>
            <person name="Vandepoele K."/>
            <person name="Reski R."/>
            <person name="Cuming A.C."/>
            <person name="Tuskan G.A."/>
            <person name="Maumus F."/>
            <person name="Salse J."/>
            <person name="Schmutz J."/>
            <person name="Rensing S.A."/>
        </authorList>
    </citation>
    <scope>NUCLEOTIDE SEQUENCE [LARGE SCALE GENOMIC DNA]</scope>
    <source>
        <strain evidence="3 4">cv. Gransden 2004</strain>
    </source>
</reference>
<dbReference type="PANTHER" id="PTHR31780">
    <property type="entry name" value="STRESS RESPONSE PROTEIN NST1-RELATED"/>
    <property type="match status" value="1"/>
</dbReference>
<dbReference type="InterPro" id="IPR051195">
    <property type="entry name" value="Fungal_stress_NST1"/>
</dbReference>
<sequence length="2653" mass="285612">MARAAGSNTKFASVNLNKSYGKSTTGAGGSGNGSGAGSGALGSAGRAARNSSHGGMLLLSRPGVATSVQKGKVIVPRPVNLPSLRREHAGNDPTIALVGGSGASGWTKASLHEDQSPAAAAATSETSTGIARIGPALSVASTWGTSPSLSGQPSSVSLSGEHWVAPTQAEASGTNSSVAGRHGVYTPPRARAMLSPTVASGHVVPAVEKAVVLRGEDFPTLQAALPPLPIPSQQKQKDLHQKQREKQQELKAQQHKLQLLSEQHPVLKPGEVSQFPAGGPQLHPIQSSSVQMKSEQSLKDAAEEHQLLEQVCFIDSGTSARSTSKAGSSSLEPATSGPSQPRQSNWTDDERDSNFSVQCGNSFELSDRSDRESDLQSANRAGEVFGYGRSRSSREMASTPGIDGHIGKVAEGRGNMVGGDNLFGRESSSTGHHADNSFYRGKNIVREGGFREREGGVNRELGFGGRGFSREGNRDVGSSKRSAYEKDGGDGRPSSRGWDGFDERHGFGNRDQGLLRDASLGRVGGLNREIFFGRDSRRIQSGDSDASRGRFGGDRFPRNGASGDFINGRGFIGQDSAERDKRSHEGHRFNVSYERSFEEIHGLDNFRPSQGVGIDPPVIPMLGFRKKKEEVKEIDFRDEEREAFEAELERVQKAQELDRLRKLEEKEHAVEMAQKELEDRERQAREEEERQAKMEEEAREASARAEREALEVAQKVEDERRAWDEEKRQLQLEEERRKENARRKLLELEERIAKREAEKKLQEESRQIVEEKPVHVWQRGEEDLRRREDDEREVEERMVVNNTGNSQDDDDRAALRPSVTLSYSQVSQRAFQNENLPVKPSEVQAPPAGLISRVAESRGNNSVTENERKTFMHWRKEQSSDSVVGSAVQMFSPYGRNENTDFQASISRDRACNGRDYGDRGENSYTGAPSTAGLATEGSSGESVRRPHSNDEGRQTEEPVFFSKQTYYNRASTSGFESGPLEDFEARDERRWGRDRMDRWRRGREGVGQRPSPPQTPPYFQGSDPTEPSSYCRLRHSLSRQPRVPPPPVRMGAVRPAPRFSSLQIVVASSEAEEEDIKDVLTQQERAVGSSSKFSSQDVNDDQHAKISSVKNSDLELRQKDAPEQQSKPWSSTQRDWEQFSTSSLGLQCSLSQVSPGHSHEDSNVQLFSPSPGRNDNNRNGGSSCSSQSQSDGDYEQRDSGASFVVSKVGQQEMLVTPDGLSGDREDYTISTDDGEGEDENQERYEEGYEAFEGYDEDEDVDNVDDEDEDDELDHGTGRADVLEATENRQHNEQNIDDAITEQDAAEELANSTQLQMTEEMRNRHLPHEENGQINLRPSVAGLVEESDSCDAQQASVQQLQLPLSFMAFPTSQKTVAPSSSSQPASVGVPGLIHSSEVSMTLHFGFLPGTALPQGSVPAIQIGSIQTPLHVPLHSTLHQVPHSSSAPPLIQFGQLAHSSSVLQSTPAFSQSNESTQVQEQISQAVSTSKVLQEEDIVDLISAADQGQPRKDSVSLQLQSPWMNQSVSLDVKPPVEVETRENRLTTGKPGQRSERRVRDRGVIHEGSSSTAGPESYSRLKSSRRDAGKFPFSGSSFPQSTYETAGIFTGTIASNGSSDGAALRPRSYRRSNFRRTDLKSSDFAEQLSDVAGGKFSKQITNTSFEILDMPIGTTDGRLSSRDVTSQLQGSNYSGDNSRKSRVLSEGASSSRSERVSATNPLIKNGGKLLGYSEIIPLESLLGKQASGSTSDAPLQSGEVHVFKQPGIERGDEDDFIEVRSKRQMLSDRRAEREKEIKSKSNLKAKEHAARKQRGVAKLETQMEAASGQGTKSGSFVEKRTIAENTGTTTRIPHSGTTPSPTVASLTTVAGNSQGLPLAPIGTPSGGLPDIRPNLSKSSRSNSGSGGSLIDCETGAATASCDNQNQHQEGMSGTPIAWGGTQSTRQVVSLTQIQLEEAMKPARYGAPVAQKLPVDARGSMVLDSGTTVASMAAKEKISGFVTGPVGSLLAGDKIQFVTSPPLGVSNSRPHTPALISAVGSTLGSHVNGASEKSDLKKSNHMSSSEHDMPSFSIEVKRTRGHEDNAGNTDGVIDAEAEAEAEAAASAVAVAAISSDESFCSTREPIAIRKSTIIRSFGSGASTTNHAGMGLGNSIPVRMQSPIVEDSMAAALPADLSVEPTSISIRGSSGQGSSVLSTSVQTSFSGLEMSKMLGFPFGPSKDAAVLPGSNDQGVPSASASASGWQLQHSGVDSFYGGGPPSGFPGQYINPGAGMPPHMLVYSNPFSSVGQFGQLGFMGPTYLPSGKQPDWKHTPVWSSSPGVVSMNSNDSLGGIAGTQRGSGNTQRMAPGPAVVPVVQSPGPFDLNLSAPFQIPNVDSSTGWSHVPGQMHVPISMGYLQQGRRGSSNSLEKDESFNLGRSSNQVNDGNFTSMDAAAQFPDELGLGDTSSVPSITSAYGSSQNLGRSFICNQAAPISSSDQSNNKLRSNRRSSRVTRGGNLTTMRNGNNIGSDDFGMGVNSGAYNNAGANGSRAPHNHLQPQSPRHLYQAMGGVGQYHAHHINSHSDQRGSSQQNSPRVGSSNWLGPHRKWVGNQARPPVERGSSGEKIFAPPAKLKQVYVAKPTSSPRRISGETAIFNDTEGGQATVRSTSDHDLLS</sequence>
<feature type="region of interest" description="Disordered" evidence="1">
    <location>
        <begin position="1673"/>
        <end position="1716"/>
    </location>
</feature>
<feature type="compositionally biased region" description="Basic and acidic residues" evidence="1">
    <location>
        <begin position="907"/>
        <end position="922"/>
    </location>
</feature>
<feature type="compositionally biased region" description="Basic and acidic residues" evidence="1">
    <location>
        <begin position="1113"/>
        <end position="1123"/>
    </location>
</feature>
<feature type="compositionally biased region" description="Polar residues" evidence="1">
    <location>
        <begin position="1083"/>
        <end position="1098"/>
    </location>
</feature>
<feature type="compositionally biased region" description="Basic and acidic residues" evidence="1">
    <location>
        <begin position="1274"/>
        <end position="1294"/>
    </location>
</feature>
<feature type="compositionally biased region" description="Basic and acidic residues" evidence="1">
    <location>
        <begin position="757"/>
        <end position="798"/>
    </location>
</feature>
<feature type="region of interest" description="Disordered" evidence="1">
    <location>
        <begin position="1784"/>
        <end position="1830"/>
    </location>
</feature>
<feature type="compositionally biased region" description="Polar residues" evidence="1">
    <location>
        <begin position="331"/>
        <end position="346"/>
    </location>
</feature>
<feature type="region of interest" description="Disordered" evidence="1">
    <location>
        <begin position="2470"/>
        <end position="2508"/>
    </location>
</feature>
<feature type="compositionally biased region" description="Polar residues" evidence="1">
    <location>
        <begin position="1124"/>
        <end position="1156"/>
    </location>
</feature>
<feature type="region of interest" description="Disordered" evidence="1">
    <location>
        <begin position="540"/>
        <end position="570"/>
    </location>
</feature>
<feature type="compositionally biased region" description="Gly residues" evidence="1">
    <location>
        <begin position="26"/>
        <end position="42"/>
    </location>
</feature>
<feature type="region of interest" description="Disordered" evidence="1">
    <location>
        <begin position="2395"/>
        <end position="2420"/>
    </location>
</feature>
<feature type="compositionally biased region" description="Basic and acidic residues" evidence="1">
    <location>
        <begin position="943"/>
        <end position="957"/>
    </location>
</feature>
<feature type="compositionally biased region" description="Polar residues" evidence="1">
    <location>
        <begin position="2494"/>
        <end position="2506"/>
    </location>
</feature>
<dbReference type="Gramene" id="Pp3c11_18520V3.1">
    <property type="protein sequence ID" value="Pp3c11_18520V3.1"/>
    <property type="gene ID" value="Pp3c11_18520"/>
</dbReference>